<name>A0A448WKH2_9PLAT</name>
<organism evidence="1 2">
    <name type="scientific">Protopolystoma xenopodis</name>
    <dbReference type="NCBI Taxonomy" id="117903"/>
    <lineage>
        <taxon>Eukaryota</taxon>
        <taxon>Metazoa</taxon>
        <taxon>Spiralia</taxon>
        <taxon>Lophotrochozoa</taxon>
        <taxon>Platyhelminthes</taxon>
        <taxon>Monogenea</taxon>
        <taxon>Polyopisthocotylea</taxon>
        <taxon>Polystomatidea</taxon>
        <taxon>Polystomatidae</taxon>
        <taxon>Protopolystoma</taxon>
    </lineage>
</organism>
<reference evidence="1" key="1">
    <citation type="submission" date="2018-11" db="EMBL/GenBank/DDBJ databases">
        <authorList>
            <consortium name="Pathogen Informatics"/>
        </authorList>
    </citation>
    <scope>NUCLEOTIDE SEQUENCE</scope>
</reference>
<dbReference type="OrthoDB" id="205099at2759"/>
<proteinExistence type="predicted"/>
<keyword evidence="2" id="KW-1185">Reference proteome</keyword>
<accession>A0A448WKH2</accession>
<dbReference type="AlphaFoldDB" id="A0A448WKH2"/>
<protein>
    <submittedName>
        <fullName evidence="1">Uncharacterized protein</fullName>
    </submittedName>
</protein>
<gene>
    <name evidence="1" type="ORF">PXEA_LOCUS7354</name>
</gene>
<dbReference type="Proteomes" id="UP000784294">
    <property type="component" value="Unassembled WGS sequence"/>
</dbReference>
<sequence length="281" mass="29849">MLLTDHIIRLFSSIELQRELAPICPGPVRLADAALCLYAPILWPCHADELVHIRIDPGEGRIHVILGISVSSAAAASGGLDLIFGSSSGAPTTSSSGGNTSSATGLPAADFPQIVGDIQSTLATLEFAFNRPSTRRIEATSVSLSSGVGLGSGQLTSNVSPAQARAFRALSGEETRWRATIQAALDRLRVQLGLCRLVNSATKHRAVWQPVRRQLPILLPPSVEQAQQTASGSSVGKQTPTGLPRSLVSPPYRALLERVQLGRAAVVFIKLLPNNEHYLVF</sequence>
<evidence type="ECO:0000313" key="1">
    <source>
        <dbReference type="EMBL" id="VEL13914.1"/>
    </source>
</evidence>
<dbReference type="EMBL" id="CAAALY010019370">
    <property type="protein sequence ID" value="VEL13914.1"/>
    <property type="molecule type" value="Genomic_DNA"/>
</dbReference>
<comment type="caution">
    <text evidence="1">The sequence shown here is derived from an EMBL/GenBank/DDBJ whole genome shotgun (WGS) entry which is preliminary data.</text>
</comment>
<evidence type="ECO:0000313" key="2">
    <source>
        <dbReference type="Proteomes" id="UP000784294"/>
    </source>
</evidence>